<name>A0AAJ5C4I0_9BASI</name>
<comment type="caution">
    <text evidence="1">The sequence shown here is derived from an EMBL/GenBank/DDBJ whole genome shotgun (WGS) entry which is preliminary data.</text>
</comment>
<dbReference type="AlphaFoldDB" id="A0AAJ5C4I0"/>
<proteinExistence type="predicted"/>
<dbReference type="Proteomes" id="UP001294444">
    <property type="component" value="Unassembled WGS sequence"/>
</dbReference>
<evidence type="ECO:0000313" key="2">
    <source>
        <dbReference type="Proteomes" id="UP001294444"/>
    </source>
</evidence>
<reference evidence="1" key="1">
    <citation type="submission" date="2023-10" db="EMBL/GenBank/DDBJ databases">
        <authorList>
            <person name="Guldener U."/>
        </authorList>
    </citation>
    <scope>NUCLEOTIDE SEQUENCE</scope>
    <source>
        <strain evidence="1">Mp4</strain>
    </source>
</reference>
<organism evidence="1 2">
    <name type="scientific">Melanopsichium pennsylvanicum</name>
    <dbReference type="NCBI Taxonomy" id="63383"/>
    <lineage>
        <taxon>Eukaryota</taxon>
        <taxon>Fungi</taxon>
        <taxon>Dikarya</taxon>
        <taxon>Basidiomycota</taxon>
        <taxon>Ustilaginomycotina</taxon>
        <taxon>Ustilaginomycetes</taxon>
        <taxon>Ustilaginales</taxon>
        <taxon>Ustilaginaceae</taxon>
        <taxon>Melanopsichium</taxon>
    </lineage>
</organism>
<gene>
    <name evidence="1" type="ORF">MEPE_02226</name>
</gene>
<keyword evidence="2" id="KW-1185">Reference proteome</keyword>
<accession>A0AAJ5C4I0</accession>
<dbReference type="EMBL" id="OAPG01000004">
    <property type="protein sequence ID" value="SNX83519.1"/>
    <property type="molecule type" value="Genomic_DNA"/>
</dbReference>
<evidence type="ECO:0000313" key="1">
    <source>
        <dbReference type="EMBL" id="SNX83519.1"/>
    </source>
</evidence>
<protein>
    <submittedName>
        <fullName evidence="1">Uncharacterized protein</fullName>
    </submittedName>
</protein>
<sequence>MVAMYAVLPLYEKIKKLMVLEGSPYFLAAYVCSDRIDLVLKHLRGLTKEESVRDCISVAS</sequence>